<reference evidence="1" key="1">
    <citation type="journal article" date="2014" name="Front. Microbiol.">
        <title>High frequency of phylogenetically diverse reductive dehalogenase-homologous genes in deep subseafloor sedimentary metagenomes.</title>
        <authorList>
            <person name="Kawai M."/>
            <person name="Futagami T."/>
            <person name="Toyoda A."/>
            <person name="Takaki Y."/>
            <person name="Nishi S."/>
            <person name="Hori S."/>
            <person name="Arai W."/>
            <person name="Tsubouchi T."/>
            <person name="Morono Y."/>
            <person name="Uchiyama I."/>
            <person name="Ito T."/>
            <person name="Fujiyama A."/>
            <person name="Inagaki F."/>
            <person name="Takami H."/>
        </authorList>
    </citation>
    <scope>NUCLEOTIDE SEQUENCE</scope>
    <source>
        <strain evidence="1">Expedition CK06-06</strain>
    </source>
</reference>
<sequence length="49" mass="5493">FLQTSGAKYFADIDLVGTGSIKVHIDDWKITRSEGNRFADYTLDLIETA</sequence>
<gene>
    <name evidence="1" type="ORF">S01H4_20786</name>
</gene>
<proteinExistence type="predicted"/>
<comment type="caution">
    <text evidence="1">The sequence shown here is derived from an EMBL/GenBank/DDBJ whole genome shotgun (WGS) entry which is preliminary data.</text>
</comment>
<accession>X0ZCL6</accession>
<protein>
    <submittedName>
        <fullName evidence="1">Uncharacterized protein</fullName>
    </submittedName>
</protein>
<dbReference type="AlphaFoldDB" id="X0ZCL6"/>
<evidence type="ECO:0000313" key="1">
    <source>
        <dbReference type="EMBL" id="GAG67380.1"/>
    </source>
</evidence>
<organism evidence="1">
    <name type="scientific">marine sediment metagenome</name>
    <dbReference type="NCBI Taxonomy" id="412755"/>
    <lineage>
        <taxon>unclassified sequences</taxon>
        <taxon>metagenomes</taxon>
        <taxon>ecological metagenomes</taxon>
    </lineage>
</organism>
<dbReference type="EMBL" id="BART01009376">
    <property type="protein sequence ID" value="GAG67380.1"/>
    <property type="molecule type" value="Genomic_DNA"/>
</dbReference>
<feature type="non-terminal residue" evidence="1">
    <location>
        <position position="1"/>
    </location>
</feature>
<name>X0ZCL6_9ZZZZ</name>